<comment type="caution">
    <text evidence="2">The sequence shown here is derived from an EMBL/GenBank/DDBJ whole genome shotgun (WGS) entry which is preliminary data.</text>
</comment>
<accession>A0A081DE83</accession>
<dbReference type="GO" id="GO:0016803">
    <property type="term" value="F:ether hydrolase activity"/>
    <property type="evidence" value="ECO:0007669"/>
    <property type="project" value="TreeGrafter"/>
</dbReference>
<dbReference type="GO" id="GO:0097367">
    <property type="term" value="F:carbohydrate derivative binding"/>
    <property type="evidence" value="ECO:0007669"/>
    <property type="project" value="InterPro"/>
</dbReference>
<reference evidence="2 3" key="1">
    <citation type="journal article" date="2014" name="Genome Announc.">
        <title>Draft Genome Sequences of Marine Flavobacterium Nonlabens Strains NR17, NR24, NR27, NR32, NR33, and Ara13.</title>
        <authorList>
            <person name="Nakanishi M."/>
            <person name="Meirelles P."/>
            <person name="Suzuki R."/>
            <person name="Takatani N."/>
            <person name="Mino S."/>
            <person name="Suda W."/>
            <person name="Oshima K."/>
            <person name="Hattori M."/>
            <person name="Ohkuma M."/>
            <person name="Hosokawa M."/>
            <person name="Miyashita K."/>
            <person name="Thompson F.L."/>
            <person name="Niwa A."/>
            <person name="Sawabe T."/>
            <person name="Sawabe T."/>
        </authorList>
    </citation>
    <scope>NUCLEOTIDE SEQUENCE [LARGE SCALE GENOMIC DNA]</scope>
    <source>
        <strain evidence="3">JCM19296</strain>
    </source>
</reference>
<dbReference type="GO" id="GO:0016835">
    <property type="term" value="F:carbon-oxygen lyase activity"/>
    <property type="evidence" value="ECO:0007669"/>
    <property type="project" value="TreeGrafter"/>
</dbReference>
<evidence type="ECO:0000313" key="2">
    <source>
        <dbReference type="EMBL" id="GAK77229.1"/>
    </source>
</evidence>
<name>A0A081DE83_NONUL</name>
<dbReference type="Gene3D" id="3.40.50.10490">
    <property type="entry name" value="Glucose-6-phosphate isomerase like protein, domain 1"/>
    <property type="match status" value="1"/>
</dbReference>
<dbReference type="Proteomes" id="UP000028980">
    <property type="component" value="Unassembled WGS sequence"/>
</dbReference>
<evidence type="ECO:0000313" key="3">
    <source>
        <dbReference type="Proteomes" id="UP000028980"/>
    </source>
</evidence>
<keyword evidence="1" id="KW-0119">Carbohydrate metabolism</keyword>
<proteinExistence type="predicted"/>
<dbReference type="GO" id="GO:0009254">
    <property type="term" value="P:peptidoglycan turnover"/>
    <property type="evidence" value="ECO:0007669"/>
    <property type="project" value="TreeGrafter"/>
</dbReference>
<dbReference type="AlphaFoldDB" id="A0A081DE83"/>
<dbReference type="Gene3D" id="1.10.8.1080">
    <property type="match status" value="1"/>
</dbReference>
<dbReference type="SUPFAM" id="SSF53697">
    <property type="entry name" value="SIS domain"/>
    <property type="match status" value="1"/>
</dbReference>
<dbReference type="GO" id="GO:0046348">
    <property type="term" value="P:amino sugar catabolic process"/>
    <property type="evidence" value="ECO:0007669"/>
    <property type="project" value="TreeGrafter"/>
</dbReference>
<dbReference type="PANTHER" id="PTHR10088">
    <property type="entry name" value="GLUCOKINASE REGULATORY PROTEIN"/>
    <property type="match status" value="1"/>
</dbReference>
<protein>
    <submittedName>
        <fullName evidence="2">N-acetylmuramic acid 6-phosphate etherase</fullName>
    </submittedName>
</protein>
<organism evidence="2 3">
    <name type="scientific">Nonlabens ulvanivorans</name>
    <name type="common">Persicivirga ulvanivorans</name>
    <dbReference type="NCBI Taxonomy" id="906888"/>
    <lineage>
        <taxon>Bacteria</taxon>
        <taxon>Pseudomonadati</taxon>
        <taxon>Bacteroidota</taxon>
        <taxon>Flavobacteriia</taxon>
        <taxon>Flavobacteriales</taxon>
        <taxon>Flavobacteriaceae</taxon>
        <taxon>Nonlabens</taxon>
    </lineage>
</organism>
<dbReference type="EMBL" id="BBLG01000007">
    <property type="protein sequence ID" value="GAK77229.1"/>
    <property type="molecule type" value="Genomic_DNA"/>
</dbReference>
<dbReference type="PANTHER" id="PTHR10088:SF4">
    <property type="entry name" value="GLUCOKINASE REGULATORY PROTEIN"/>
    <property type="match status" value="1"/>
</dbReference>
<gene>
    <name evidence="2" type="ORF">JCM19296_2834</name>
</gene>
<sequence>MKAGTAQKMVLNMISTTVMIKLGHIKGNKMVDMQLSNDKLVDRGTRMIMEQTGINYENAQNALKEYGSVRSAINHIDNC</sequence>
<dbReference type="InterPro" id="IPR046348">
    <property type="entry name" value="SIS_dom_sf"/>
</dbReference>
<evidence type="ECO:0000256" key="1">
    <source>
        <dbReference type="ARBA" id="ARBA00023277"/>
    </source>
</evidence>
<dbReference type="InterPro" id="IPR040190">
    <property type="entry name" value="MURQ/GCKR"/>
</dbReference>